<comment type="caution">
    <text evidence="3">The sequence shown here is derived from an EMBL/GenBank/DDBJ whole genome shotgun (WGS) entry which is preliminary data.</text>
</comment>
<dbReference type="GO" id="GO:0009030">
    <property type="term" value="F:thiamine-phosphate kinase activity"/>
    <property type="evidence" value="ECO:0007669"/>
    <property type="project" value="InterPro"/>
</dbReference>
<dbReference type="PIRSF" id="PIRSF036540">
    <property type="entry name" value="UCP036540_AIR"/>
    <property type="match status" value="1"/>
</dbReference>
<dbReference type="SUPFAM" id="SSF55326">
    <property type="entry name" value="PurM N-terminal domain-like"/>
    <property type="match status" value="1"/>
</dbReference>
<dbReference type="AlphaFoldDB" id="A0A7C3J4U2"/>
<dbReference type="GO" id="GO:0009228">
    <property type="term" value="P:thiamine biosynthetic process"/>
    <property type="evidence" value="ECO:0007669"/>
    <property type="project" value="InterPro"/>
</dbReference>
<dbReference type="InterPro" id="IPR006283">
    <property type="entry name" value="ThiL-like"/>
</dbReference>
<dbReference type="PANTHER" id="PTHR30270">
    <property type="entry name" value="THIAMINE-MONOPHOSPHATE KINASE"/>
    <property type="match status" value="1"/>
</dbReference>
<dbReference type="Gene3D" id="3.30.1330.10">
    <property type="entry name" value="PurM-like, N-terminal domain"/>
    <property type="match status" value="1"/>
</dbReference>
<reference evidence="3" key="1">
    <citation type="journal article" date="2020" name="mSystems">
        <title>Genome- and Community-Level Interaction Insights into Carbon Utilization and Element Cycling Functions of Hydrothermarchaeota in Hydrothermal Sediment.</title>
        <authorList>
            <person name="Zhou Z."/>
            <person name="Liu Y."/>
            <person name="Xu W."/>
            <person name="Pan J."/>
            <person name="Luo Z.H."/>
            <person name="Li M."/>
        </authorList>
    </citation>
    <scope>NUCLEOTIDE SEQUENCE [LARGE SCALE GENOMIC DNA]</scope>
    <source>
        <strain evidence="3">SpSt-468</strain>
    </source>
</reference>
<dbReference type="InterPro" id="IPR016188">
    <property type="entry name" value="PurM-like_N"/>
</dbReference>
<evidence type="ECO:0000259" key="1">
    <source>
        <dbReference type="Pfam" id="PF00586"/>
    </source>
</evidence>
<dbReference type="Gene3D" id="3.90.650.10">
    <property type="entry name" value="PurM-like C-terminal domain"/>
    <property type="match status" value="1"/>
</dbReference>
<dbReference type="InterPro" id="IPR036676">
    <property type="entry name" value="PurM-like_C_sf"/>
</dbReference>
<evidence type="ECO:0008006" key="4">
    <source>
        <dbReference type="Google" id="ProtNLM"/>
    </source>
</evidence>
<dbReference type="InterPro" id="IPR036921">
    <property type="entry name" value="PurM-like_N_sf"/>
</dbReference>
<sequence length="310" mass="33530">MENLSTILQIARDYKGLKRKGEIGEVLKILGETDYDDAGILDIKEDFHIVVSTDGITEDLVKADPWFAGYYSVLVNVNDVVVKGAKPLGYVNVVSGGADTRKKIAEGIKTALDKYDLKLLKGHTHPDTTYEAIDAAVVGIAKRIAKGTDAKPGDKLIMVIDLNGAFGIKGWVKCFDSTLKKSKDALKHMIDTIVTSINDGLVTASRDISAPGILGSLAMLCEASRVGAEIDLTRIPKPKDMPLSEWLISYPAMGFIFASNNDRSLKLFRDAGFSAEVVGAFTKKRVISASLKGENEVFLDLSKTSVFGVN</sequence>
<dbReference type="Pfam" id="PF00586">
    <property type="entry name" value="AIRS"/>
    <property type="match status" value="1"/>
</dbReference>
<feature type="domain" description="PurM-like N-terminal" evidence="1">
    <location>
        <begin position="36"/>
        <end position="140"/>
    </location>
</feature>
<organism evidence="3">
    <name type="scientific">Candidatus Methanomethylicus mesodigestus</name>
    <dbReference type="NCBI Taxonomy" id="1867258"/>
    <lineage>
        <taxon>Archaea</taxon>
        <taxon>Thermoproteota</taxon>
        <taxon>Methanosuratincolia</taxon>
        <taxon>Candidatus Methanomethylicales</taxon>
        <taxon>Candidatus Methanomethylicaceae</taxon>
        <taxon>Candidatus Methanomethylicus</taxon>
    </lineage>
</organism>
<name>A0A7C3J4U2_9CREN</name>
<evidence type="ECO:0000259" key="2">
    <source>
        <dbReference type="Pfam" id="PF02769"/>
    </source>
</evidence>
<dbReference type="Pfam" id="PF02769">
    <property type="entry name" value="AIRS_C"/>
    <property type="match status" value="1"/>
</dbReference>
<gene>
    <name evidence="3" type="ORF">ENS19_02855</name>
</gene>
<evidence type="ECO:0000313" key="3">
    <source>
        <dbReference type="EMBL" id="HFK20198.1"/>
    </source>
</evidence>
<protein>
    <recommendedName>
        <fullName evidence="4">Methanogenesis marker 2 protein</fullName>
    </recommendedName>
</protein>
<dbReference type="InterPro" id="IPR010918">
    <property type="entry name" value="PurM-like_C_dom"/>
</dbReference>
<dbReference type="EMBL" id="DSTX01000002">
    <property type="protein sequence ID" value="HFK20198.1"/>
    <property type="molecule type" value="Genomic_DNA"/>
</dbReference>
<accession>A0A7C3J4U2</accession>
<dbReference type="SUPFAM" id="SSF56042">
    <property type="entry name" value="PurM C-terminal domain-like"/>
    <property type="match status" value="1"/>
</dbReference>
<feature type="domain" description="PurM-like C-terminal" evidence="2">
    <location>
        <begin position="151"/>
        <end position="288"/>
    </location>
</feature>
<dbReference type="InterPro" id="IPR011413">
    <property type="entry name" value="UCP036540_AIR"/>
</dbReference>
<proteinExistence type="predicted"/>
<dbReference type="PANTHER" id="PTHR30270:SF0">
    <property type="entry name" value="THIAMINE-MONOPHOSPHATE KINASE"/>
    <property type="match status" value="1"/>
</dbReference>